<keyword evidence="1" id="KW-0472">Membrane</keyword>
<proteinExistence type="predicted"/>
<sequence>MQDDAGRRAYLRRDRRQSIQTVGVVAALILFICVVFGGLFGAAQFLG</sequence>
<accession>A0A509E7V5</accession>
<dbReference type="EMBL" id="CABFPH010000008">
    <property type="protein sequence ID" value="VUD70356.1"/>
    <property type="molecule type" value="Genomic_DNA"/>
</dbReference>
<protein>
    <submittedName>
        <fullName evidence="2">Uncharacterized protein</fullName>
    </submittedName>
</protein>
<feature type="transmembrane region" description="Helical" evidence="1">
    <location>
        <begin position="21"/>
        <end position="46"/>
    </location>
</feature>
<dbReference type="Proteomes" id="UP000410984">
    <property type="component" value="Unassembled WGS sequence"/>
</dbReference>
<reference evidence="2 3" key="1">
    <citation type="submission" date="2019-06" db="EMBL/GenBank/DDBJ databases">
        <authorList>
            <person name="Rodrigo-Torres L."/>
            <person name="Arahal R. D."/>
            <person name="Lucena T."/>
        </authorList>
    </citation>
    <scope>NUCLEOTIDE SEQUENCE [LARGE SCALE GENOMIC DNA]</scope>
    <source>
        <strain evidence="2 3">SB0023/3</strain>
    </source>
</reference>
<dbReference type="AlphaFoldDB" id="A0A509E7V5"/>
<name>A0A509E7V5_9HYPH</name>
<keyword evidence="1" id="KW-1133">Transmembrane helix</keyword>
<keyword evidence="1" id="KW-0812">Transmembrane</keyword>
<gene>
    <name evidence="2" type="ORF">MET9862_00921</name>
</gene>
<evidence type="ECO:0000256" key="1">
    <source>
        <dbReference type="SAM" id="Phobius"/>
    </source>
</evidence>
<evidence type="ECO:0000313" key="3">
    <source>
        <dbReference type="Proteomes" id="UP000410984"/>
    </source>
</evidence>
<organism evidence="2 3">
    <name type="scientific">Methylobacterium symbioticum</name>
    <dbReference type="NCBI Taxonomy" id="2584084"/>
    <lineage>
        <taxon>Bacteria</taxon>
        <taxon>Pseudomonadati</taxon>
        <taxon>Pseudomonadota</taxon>
        <taxon>Alphaproteobacteria</taxon>
        <taxon>Hyphomicrobiales</taxon>
        <taxon>Methylobacteriaceae</taxon>
        <taxon>Methylobacterium</taxon>
    </lineage>
</organism>
<keyword evidence="3" id="KW-1185">Reference proteome</keyword>
<evidence type="ECO:0000313" key="2">
    <source>
        <dbReference type="EMBL" id="VUD70356.1"/>
    </source>
</evidence>